<dbReference type="InterPro" id="IPR000086">
    <property type="entry name" value="NUDIX_hydrolase_dom"/>
</dbReference>
<dbReference type="Gene3D" id="3.90.79.20">
    <property type="match status" value="1"/>
</dbReference>
<comment type="similarity">
    <text evidence="3">Belongs to the Nudix hydrolase family. NudC subfamily.</text>
</comment>
<dbReference type="PROSITE" id="PS51462">
    <property type="entry name" value="NUDIX"/>
    <property type="match status" value="1"/>
</dbReference>
<dbReference type="InterPro" id="IPR050241">
    <property type="entry name" value="NAD-cap_RNA_hydrolase_NudC"/>
</dbReference>
<keyword evidence="4" id="KW-0479">Metal-binding</keyword>
<dbReference type="GO" id="GO:0005777">
    <property type="term" value="C:peroxisome"/>
    <property type="evidence" value="ECO:0007669"/>
    <property type="project" value="TreeGrafter"/>
</dbReference>
<dbReference type="EMBL" id="BDIP01000182">
    <property type="protein sequence ID" value="GIQ80503.1"/>
    <property type="molecule type" value="Genomic_DNA"/>
</dbReference>
<comment type="caution">
    <text evidence="9">The sequence shown here is derived from an EMBL/GenBank/DDBJ whole genome shotgun (WGS) entry which is preliminary data.</text>
</comment>
<protein>
    <recommendedName>
        <fullName evidence="8">Nudix hydrolase domain-containing protein</fullName>
    </recommendedName>
</protein>
<evidence type="ECO:0000256" key="5">
    <source>
        <dbReference type="ARBA" id="ARBA00022801"/>
    </source>
</evidence>
<dbReference type="GO" id="GO:0019677">
    <property type="term" value="P:NAD+ catabolic process"/>
    <property type="evidence" value="ECO:0007669"/>
    <property type="project" value="TreeGrafter"/>
</dbReference>
<feature type="domain" description="Nudix hydrolase" evidence="8">
    <location>
        <begin position="178"/>
        <end position="314"/>
    </location>
</feature>
<dbReference type="InterPro" id="IPR020084">
    <property type="entry name" value="NUDIX_hydrolase_CS"/>
</dbReference>
<dbReference type="Gene3D" id="3.90.79.10">
    <property type="entry name" value="Nucleoside Triphosphate Pyrophosphohydrolase"/>
    <property type="match status" value="1"/>
</dbReference>
<proteinExistence type="inferred from homology"/>
<evidence type="ECO:0000313" key="10">
    <source>
        <dbReference type="Proteomes" id="UP000265618"/>
    </source>
</evidence>
<dbReference type="SUPFAM" id="SSF55811">
    <property type="entry name" value="Nudix"/>
    <property type="match status" value="1"/>
</dbReference>
<dbReference type="InterPro" id="IPR015797">
    <property type="entry name" value="NUDIX_hydrolase-like_dom_sf"/>
</dbReference>
<evidence type="ECO:0000256" key="1">
    <source>
        <dbReference type="ARBA" id="ARBA00001946"/>
    </source>
</evidence>
<keyword evidence="10" id="KW-1185">Reference proteome</keyword>
<dbReference type="Pfam" id="PF00293">
    <property type="entry name" value="NUDIX"/>
    <property type="match status" value="1"/>
</dbReference>
<accession>A0A9K3GF37</accession>
<dbReference type="PROSITE" id="PS00893">
    <property type="entry name" value="NUDIX_BOX"/>
    <property type="match status" value="1"/>
</dbReference>
<name>A0A9K3GF37_9EUKA</name>
<sequence length="329" mass="35890">MTVPVHFSESKHERIFPEPTSASDVDAQLIHPSAVFIRYNALARTFMSNRPLGDASHASLADFQVGREDAGVVIEKEAGEREGHRMASMAWLGVHSGRPVFVVIEETEREEQDTLLGVRGIFNIMPADEEATIMGHALVVAQFRLCHKFCSKCGSPSSPSLTGAHVACGACKHSQFPPTYPCVIMLVTCKDRAAGTDHALLIERRSLVHTHIAGFIDVVETPISAAVREVKEESGVDISAISGRGVRVLHDLIQPWPFSSSLMIPYHLCCDEIYSAPPATDPCLTEVLGALWLSKSDMALCLKGEGEYHMPGANSVARRMMEMWVAGDL</sequence>
<comment type="cofactor">
    <cofactor evidence="1">
        <name>Mg(2+)</name>
        <dbReference type="ChEBI" id="CHEBI:18420"/>
    </cofactor>
</comment>
<comment type="catalytic activity">
    <reaction evidence="7">
        <text>a 5'-end NAD(+)-phospho-ribonucleoside in mRNA + H2O = a 5'-end phospho-adenosine-phospho-ribonucleoside in mRNA + beta-nicotinamide D-ribonucleotide + 2 H(+)</text>
        <dbReference type="Rhea" id="RHEA:60876"/>
        <dbReference type="Rhea" id="RHEA-COMP:15698"/>
        <dbReference type="Rhea" id="RHEA-COMP:15719"/>
        <dbReference type="ChEBI" id="CHEBI:14649"/>
        <dbReference type="ChEBI" id="CHEBI:15377"/>
        <dbReference type="ChEBI" id="CHEBI:15378"/>
        <dbReference type="ChEBI" id="CHEBI:144029"/>
        <dbReference type="ChEBI" id="CHEBI:144051"/>
    </reaction>
    <physiologicalReaction direction="left-to-right" evidence="7">
        <dbReference type="Rhea" id="RHEA:60877"/>
    </physiologicalReaction>
</comment>
<dbReference type="PANTHER" id="PTHR42904">
    <property type="entry name" value="NUDIX HYDROLASE, NUDC SUBFAMILY"/>
    <property type="match status" value="1"/>
</dbReference>
<dbReference type="PANTHER" id="PTHR42904:SF6">
    <property type="entry name" value="NAD-CAPPED RNA HYDROLASE NUDT12"/>
    <property type="match status" value="1"/>
</dbReference>
<dbReference type="GO" id="GO:0046872">
    <property type="term" value="F:metal ion binding"/>
    <property type="evidence" value="ECO:0007669"/>
    <property type="project" value="UniProtKB-KW"/>
</dbReference>
<evidence type="ECO:0000256" key="6">
    <source>
        <dbReference type="ARBA" id="ARBA00022842"/>
    </source>
</evidence>
<evidence type="ECO:0000313" key="9">
    <source>
        <dbReference type="EMBL" id="GIQ80503.1"/>
    </source>
</evidence>
<dbReference type="AlphaFoldDB" id="A0A9K3GF37"/>
<keyword evidence="6" id="KW-0460">Magnesium</keyword>
<evidence type="ECO:0000256" key="3">
    <source>
        <dbReference type="ARBA" id="ARBA00009595"/>
    </source>
</evidence>
<evidence type="ECO:0000256" key="2">
    <source>
        <dbReference type="ARBA" id="ARBA00001947"/>
    </source>
</evidence>
<evidence type="ECO:0000256" key="7">
    <source>
        <dbReference type="ARBA" id="ARBA00023679"/>
    </source>
</evidence>
<dbReference type="GO" id="GO:0005829">
    <property type="term" value="C:cytosol"/>
    <property type="evidence" value="ECO:0007669"/>
    <property type="project" value="TreeGrafter"/>
</dbReference>
<evidence type="ECO:0000256" key="4">
    <source>
        <dbReference type="ARBA" id="ARBA00022723"/>
    </source>
</evidence>
<organism evidence="9 10">
    <name type="scientific">Kipferlia bialata</name>
    <dbReference type="NCBI Taxonomy" id="797122"/>
    <lineage>
        <taxon>Eukaryota</taxon>
        <taxon>Metamonada</taxon>
        <taxon>Carpediemonas-like organisms</taxon>
        <taxon>Kipferlia</taxon>
    </lineage>
</organism>
<dbReference type="GO" id="GO:0035529">
    <property type="term" value="F:NADH pyrophosphatase activity"/>
    <property type="evidence" value="ECO:0007669"/>
    <property type="project" value="TreeGrafter"/>
</dbReference>
<evidence type="ECO:0000259" key="8">
    <source>
        <dbReference type="PROSITE" id="PS51462"/>
    </source>
</evidence>
<dbReference type="Proteomes" id="UP000265618">
    <property type="component" value="Unassembled WGS sequence"/>
</dbReference>
<keyword evidence="5" id="KW-0378">Hydrolase</keyword>
<comment type="cofactor">
    <cofactor evidence="2">
        <name>Zn(2+)</name>
        <dbReference type="ChEBI" id="CHEBI:29105"/>
    </cofactor>
</comment>
<dbReference type="GO" id="GO:0006742">
    <property type="term" value="P:NADP+ catabolic process"/>
    <property type="evidence" value="ECO:0007669"/>
    <property type="project" value="TreeGrafter"/>
</dbReference>
<dbReference type="OrthoDB" id="10249612at2759"/>
<reference evidence="9 10" key="1">
    <citation type="journal article" date="2018" name="PLoS ONE">
        <title>The draft genome of Kipferlia bialata reveals reductive genome evolution in fornicate parasites.</title>
        <authorList>
            <person name="Tanifuji G."/>
            <person name="Takabayashi S."/>
            <person name="Kume K."/>
            <person name="Takagi M."/>
            <person name="Nakayama T."/>
            <person name="Kamikawa R."/>
            <person name="Inagaki Y."/>
            <person name="Hashimoto T."/>
        </authorList>
    </citation>
    <scope>NUCLEOTIDE SEQUENCE [LARGE SCALE GENOMIC DNA]</scope>
    <source>
        <strain evidence="9">NY0173</strain>
    </source>
</reference>
<gene>
    <name evidence="9" type="ORF">KIPB_001311</name>
</gene>